<dbReference type="Proteomes" id="UP000646827">
    <property type="component" value="Unassembled WGS sequence"/>
</dbReference>
<feature type="compositionally biased region" description="Low complexity" evidence="4">
    <location>
        <begin position="314"/>
        <end position="323"/>
    </location>
</feature>
<feature type="compositionally biased region" description="Low complexity" evidence="4">
    <location>
        <begin position="176"/>
        <end position="192"/>
    </location>
</feature>
<dbReference type="SMART" id="SM00784">
    <property type="entry name" value="SPT2"/>
    <property type="match status" value="1"/>
</dbReference>
<feature type="compositionally biased region" description="Polar residues" evidence="4">
    <location>
        <begin position="214"/>
        <end position="223"/>
    </location>
</feature>
<evidence type="ECO:0000256" key="4">
    <source>
        <dbReference type="SAM" id="MobiDB-lite"/>
    </source>
</evidence>
<protein>
    <recommendedName>
        <fullName evidence="7">SPT2-domain-containing protein</fullName>
    </recommendedName>
</protein>
<accession>A0A8H7S595</accession>
<dbReference type="InterPro" id="IPR013256">
    <property type="entry name" value="Chromatin_SPT2"/>
</dbReference>
<dbReference type="GO" id="GO:0003677">
    <property type="term" value="F:DNA binding"/>
    <property type="evidence" value="ECO:0007669"/>
    <property type="project" value="TreeGrafter"/>
</dbReference>
<evidence type="ECO:0000313" key="5">
    <source>
        <dbReference type="EMBL" id="KAG2221728.1"/>
    </source>
</evidence>
<evidence type="ECO:0008006" key="7">
    <source>
        <dbReference type="Google" id="ProtNLM"/>
    </source>
</evidence>
<feature type="compositionally biased region" description="Low complexity" evidence="4">
    <location>
        <begin position="135"/>
        <end position="151"/>
    </location>
</feature>
<evidence type="ECO:0000256" key="2">
    <source>
        <dbReference type="ARBA" id="ARBA00023054"/>
    </source>
</evidence>
<feature type="coiled-coil region" evidence="3">
    <location>
        <begin position="415"/>
        <end position="442"/>
    </location>
</feature>
<sequence>MDFEKLMAKAMAVTQQQDAALAEKARRKLKEEDERRMRELKAERERQRLQEQLERKKNEEKQQQLKDKKKRKGQVDVSNNKKSNNNKLTTPKRSNSKSNAIAALQQLQPSAQKKDMSFEELMAQANKLQQKKQSDPTSKIPPSSSSSSSMSKKNERSTISGKRLPTSTSSSHTPRNNNINNNNDHNKNNNNNTPSIYRSRRSTTSKSIRDSTRPIPTSTSNMSARDKVRQMMRQPPQKLNTQKRDLRSISEIQRDIRHKKGIYSDEEEDNRADPRLLQNKRVSTENRYNNKVSSGPLPNSRSSFPAGKRPAGSAAAAMMNRNRNIGDSRRMPFSRPVPERRRPIQRYEEEEEGDEEMDDFVVNDEEEEEEVNDYSAEIGRIFRYNKKRYRNETFSDDDMEADAREVLREEKRSERIGRREDIEEEKRELERLKRLKMKGKSRS</sequence>
<feature type="compositionally biased region" description="Basic and acidic residues" evidence="4">
    <location>
        <begin position="24"/>
        <end position="66"/>
    </location>
</feature>
<dbReference type="PANTHER" id="PTHR22691:SF8">
    <property type="entry name" value="PROTEIN SPT2 HOMOLOG"/>
    <property type="match status" value="1"/>
</dbReference>
<dbReference type="PANTHER" id="PTHR22691">
    <property type="entry name" value="YEAST SPT2-RELATED"/>
    <property type="match status" value="1"/>
</dbReference>
<feature type="compositionally biased region" description="Polar residues" evidence="4">
    <location>
        <begin position="157"/>
        <end position="175"/>
    </location>
</feature>
<feature type="compositionally biased region" description="Basic and acidic residues" evidence="4">
    <location>
        <begin position="242"/>
        <end position="255"/>
    </location>
</feature>
<comment type="similarity">
    <text evidence="1">Belongs to the SPT2 family.</text>
</comment>
<gene>
    <name evidence="5" type="ORF">INT45_007134</name>
</gene>
<keyword evidence="2 3" id="KW-0175">Coiled coil</keyword>
<dbReference type="EMBL" id="JAEPRB010000101">
    <property type="protein sequence ID" value="KAG2221728.1"/>
    <property type="molecule type" value="Genomic_DNA"/>
</dbReference>
<reference evidence="5 6" key="1">
    <citation type="submission" date="2020-12" db="EMBL/GenBank/DDBJ databases">
        <title>Metabolic potential, ecology and presence of endohyphal bacteria is reflected in genomic diversity of Mucoromycotina.</title>
        <authorList>
            <person name="Muszewska A."/>
            <person name="Okrasinska A."/>
            <person name="Steczkiewicz K."/>
            <person name="Drgas O."/>
            <person name="Orlowska M."/>
            <person name="Perlinska-Lenart U."/>
            <person name="Aleksandrzak-Piekarczyk T."/>
            <person name="Szatraj K."/>
            <person name="Zielenkiewicz U."/>
            <person name="Pilsyk S."/>
            <person name="Malc E."/>
            <person name="Mieczkowski P."/>
            <person name="Kruszewska J.S."/>
            <person name="Biernat P."/>
            <person name="Pawlowska J."/>
        </authorList>
    </citation>
    <scope>NUCLEOTIDE SEQUENCE [LARGE SCALE GENOMIC DNA]</scope>
    <source>
        <strain evidence="5 6">CBS 142.35</strain>
    </source>
</reference>
<evidence type="ECO:0000256" key="1">
    <source>
        <dbReference type="ARBA" id="ARBA00006461"/>
    </source>
</evidence>
<feature type="region of interest" description="Disordered" evidence="4">
    <location>
        <begin position="24"/>
        <end position="373"/>
    </location>
</feature>
<feature type="compositionally biased region" description="Basic and acidic residues" evidence="4">
    <location>
        <begin position="337"/>
        <end position="347"/>
    </location>
</feature>
<dbReference type="AlphaFoldDB" id="A0A8H7S595"/>
<dbReference type="GO" id="GO:0005730">
    <property type="term" value="C:nucleolus"/>
    <property type="evidence" value="ECO:0007669"/>
    <property type="project" value="TreeGrafter"/>
</dbReference>
<organism evidence="5 6">
    <name type="scientific">Circinella minor</name>
    <dbReference type="NCBI Taxonomy" id="1195481"/>
    <lineage>
        <taxon>Eukaryota</taxon>
        <taxon>Fungi</taxon>
        <taxon>Fungi incertae sedis</taxon>
        <taxon>Mucoromycota</taxon>
        <taxon>Mucoromycotina</taxon>
        <taxon>Mucoromycetes</taxon>
        <taxon>Mucorales</taxon>
        <taxon>Lichtheimiaceae</taxon>
        <taxon>Circinella</taxon>
    </lineage>
</organism>
<feature type="compositionally biased region" description="Polar residues" evidence="4">
    <location>
        <begin position="285"/>
        <end position="303"/>
    </location>
</feature>
<feature type="compositionally biased region" description="Low complexity" evidence="4">
    <location>
        <begin position="78"/>
        <end position="87"/>
    </location>
</feature>
<comment type="caution">
    <text evidence="5">The sequence shown here is derived from an EMBL/GenBank/DDBJ whole genome shotgun (WGS) entry which is preliminary data.</text>
</comment>
<feature type="compositionally biased region" description="Acidic residues" evidence="4">
    <location>
        <begin position="348"/>
        <end position="372"/>
    </location>
</feature>
<dbReference type="GO" id="GO:0042393">
    <property type="term" value="F:histone binding"/>
    <property type="evidence" value="ECO:0007669"/>
    <property type="project" value="TreeGrafter"/>
</dbReference>
<name>A0A8H7S595_9FUNG</name>
<evidence type="ECO:0000256" key="3">
    <source>
        <dbReference type="SAM" id="Coils"/>
    </source>
</evidence>
<feature type="compositionally biased region" description="Polar residues" evidence="4">
    <location>
        <begin position="88"/>
        <end position="111"/>
    </location>
</feature>
<dbReference type="OrthoDB" id="6259853at2759"/>
<dbReference type="GO" id="GO:0006360">
    <property type="term" value="P:transcription by RNA polymerase I"/>
    <property type="evidence" value="ECO:0007669"/>
    <property type="project" value="TreeGrafter"/>
</dbReference>
<keyword evidence="6" id="KW-1185">Reference proteome</keyword>
<evidence type="ECO:0000313" key="6">
    <source>
        <dbReference type="Proteomes" id="UP000646827"/>
    </source>
</evidence>
<dbReference type="Pfam" id="PF08243">
    <property type="entry name" value="SPT2"/>
    <property type="match status" value="1"/>
</dbReference>
<proteinExistence type="inferred from homology"/>
<dbReference type="GO" id="GO:0006334">
    <property type="term" value="P:nucleosome assembly"/>
    <property type="evidence" value="ECO:0007669"/>
    <property type="project" value="TreeGrafter"/>
</dbReference>